<dbReference type="RefSeq" id="XP_024337655.1">
    <property type="nucleotide sequence ID" value="XM_024480958.1"/>
</dbReference>
<dbReference type="PANTHER" id="PTHR36223:SF1">
    <property type="entry name" value="TRANSCRIPTION ELONGATION FACTOR EAF N-TERMINAL DOMAIN-CONTAINING PROTEIN"/>
    <property type="match status" value="1"/>
</dbReference>
<organism evidence="2 3">
    <name type="scientific">Postia placenta MAD-698-R-SB12</name>
    <dbReference type="NCBI Taxonomy" id="670580"/>
    <lineage>
        <taxon>Eukaryota</taxon>
        <taxon>Fungi</taxon>
        <taxon>Dikarya</taxon>
        <taxon>Basidiomycota</taxon>
        <taxon>Agaricomycotina</taxon>
        <taxon>Agaricomycetes</taxon>
        <taxon>Polyporales</taxon>
        <taxon>Adustoporiaceae</taxon>
        <taxon>Rhodonia</taxon>
    </lineage>
</organism>
<dbReference type="AlphaFoldDB" id="A0A1X6MWX8"/>
<protein>
    <recommendedName>
        <fullName evidence="1">DUF7918 domain-containing protein</fullName>
    </recommendedName>
</protein>
<feature type="domain" description="DUF7918" evidence="1">
    <location>
        <begin position="10"/>
        <end position="211"/>
    </location>
</feature>
<evidence type="ECO:0000259" key="1">
    <source>
        <dbReference type="Pfam" id="PF25534"/>
    </source>
</evidence>
<dbReference type="EMBL" id="KZ110599">
    <property type="protein sequence ID" value="OSX60861.1"/>
    <property type="molecule type" value="Genomic_DNA"/>
</dbReference>
<dbReference type="InterPro" id="IPR057678">
    <property type="entry name" value="DUF7918"/>
</dbReference>
<dbReference type="PANTHER" id="PTHR36223">
    <property type="entry name" value="BETA-LACTAMASE-TYPE TRANSPEPTIDASE FOLD DOMAIN CONTAINING PROTEIN"/>
    <property type="match status" value="1"/>
</dbReference>
<proteinExistence type="predicted"/>
<evidence type="ECO:0000313" key="3">
    <source>
        <dbReference type="Proteomes" id="UP000194127"/>
    </source>
</evidence>
<dbReference type="GeneID" id="36325908"/>
<sequence length="285" mass="32071">MHHKRWDTLVYIDGDPAEEHHFRFENENTVSCYIASEAGKRFSVQWRSDLSMTASVNCFMDGVCMGGSKTDPGRNGSRWYVKTDDNIRYPFMFAPLVLTDDDGIADPDDVSAESIGIIEVAVHRVRFSGYPWRHTPKPRPMPADRAPVHERSKKAGAHCVSLGDGFKGADPPYAGQPSPRVIYIDPPADPYIRFIFYYKPREVLQADGIMPLNPPPRPRAYIVPKREPSATPALYANDSDDEGREVESLLRYREHTIAPSVKSGPSIRRVIDLDAKVIDLTILDD</sequence>
<dbReference type="STRING" id="670580.A0A1X6MWX8"/>
<dbReference type="OrthoDB" id="3237202at2759"/>
<gene>
    <name evidence="2" type="ORF">POSPLADRAFT_1057811</name>
</gene>
<accession>A0A1X6MWX8</accession>
<dbReference type="Proteomes" id="UP000194127">
    <property type="component" value="Unassembled WGS sequence"/>
</dbReference>
<dbReference type="Pfam" id="PF25534">
    <property type="entry name" value="DUF7918"/>
    <property type="match status" value="1"/>
</dbReference>
<keyword evidence="3" id="KW-1185">Reference proteome</keyword>
<name>A0A1X6MWX8_9APHY</name>
<reference evidence="2 3" key="1">
    <citation type="submission" date="2017-04" db="EMBL/GenBank/DDBJ databases">
        <title>Genome Sequence of the Model Brown-Rot Fungus Postia placenta SB12.</title>
        <authorList>
            <consortium name="DOE Joint Genome Institute"/>
            <person name="Gaskell J."/>
            <person name="Kersten P."/>
            <person name="Larrondo L.F."/>
            <person name="Canessa P."/>
            <person name="Martinez D."/>
            <person name="Hibbett D."/>
            <person name="Schmoll M."/>
            <person name="Kubicek C.P."/>
            <person name="Martinez A.T."/>
            <person name="Yadav J."/>
            <person name="Master E."/>
            <person name="Magnuson J.K."/>
            <person name="James T."/>
            <person name="Yaver D."/>
            <person name="Berka R."/>
            <person name="Labutti K."/>
            <person name="Lipzen A."/>
            <person name="Aerts A."/>
            <person name="Barry K."/>
            <person name="Henrissat B."/>
            <person name="Blanchette R."/>
            <person name="Grigoriev I."/>
            <person name="Cullen D."/>
        </authorList>
    </citation>
    <scope>NUCLEOTIDE SEQUENCE [LARGE SCALE GENOMIC DNA]</scope>
    <source>
        <strain evidence="2 3">MAD-698-R-SB12</strain>
    </source>
</reference>
<evidence type="ECO:0000313" key="2">
    <source>
        <dbReference type="EMBL" id="OSX60861.1"/>
    </source>
</evidence>